<dbReference type="AlphaFoldDB" id="A0A4Z1PWI4"/>
<evidence type="ECO:0000256" key="3">
    <source>
        <dbReference type="ARBA" id="ARBA00022692"/>
    </source>
</evidence>
<feature type="transmembrane region" description="Helical" evidence="6">
    <location>
        <begin position="45"/>
        <end position="62"/>
    </location>
</feature>
<evidence type="ECO:0000256" key="2">
    <source>
        <dbReference type="ARBA" id="ARBA00022448"/>
    </source>
</evidence>
<proteinExistence type="predicted"/>
<comment type="caution">
    <text evidence="7">The sequence shown here is derived from an EMBL/GenBank/DDBJ whole genome shotgun (WGS) entry which is preliminary data.</text>
</comment>
<evidence type="ECO:0000256" key="5">
    <source>
        <dbReference type="ARBA" id="ARBA00023136"/>
    </source>
</evidence>
<keyword evidence="4 6" id="KW-1133">Transmembrane helix</keyword>
<feature type="transmembrane region" description="Helical" evidence="6">
    <location>
        <begin position="171"/>
        <end position="191"/>
    </location>
</feature>
<feature type="transmembrane region" description="Helical" evidence="6">
    <location>
        <begin position="284"/>
        <end position="309"/>
    </location>
</feature>
<dbReference type="EMBL" id="SNSC02000001">
    <property type="protein sequence ID" value="TID27790.1"/>
    <property type="molecule type" value="Genomic_DNA"/>
</dbReference>
<keyword evidence="8" id="KW-1185">Reference proteome</keyword>
<evidence type="ECO:0000256" key="6">
    <source>
        <dbReference type="SAM" id="Phobius"/>
    </source>
</evidence>
<feature type="transmembrane region" description="Helical" evidence="6">
    <location>
        <begin position="127"/>
        <end position="151"/>
    </location>
</feature>
<dbReference type="GO" id="GO:0016020">
    <property type="term" value="C:membrane"/>
    <property type="evidence" value="ECO:0007669"/>
    <property type="project" value="UniProtKB-SubCell"/>
</dbReference>
<name>A0A4Z1PWI4_9PEZI</name>
<comment type="subcellular location">
    <subcellularLocation>
        <location evidence="1">Membrane</location>
        <topology evidence="1">Multi-pass membrane protein</topology>
    </subcellularLocation>
</comment>
<feature type="transmembrane region" description="Helical" evidence="6">
    <location>
        <begin position="381"/>
        <end position="401"/>
    </location>
</feature>
<sequence>MASEKVEPHAITDNHAVSDAPEMLGTSRDQKDMYRMGKVQLLKRNFSFWSIFGFSIILLSTWETQLGVASLGLLNGGSAGLVIMYLIVFFGMMTVILSMAEMASMAPTAGGQYHWVSEFAPPRYQRFLSYIVGWLCVLGWQSGAASQAFLAGSEIEGLLILNYPEHTYGRAHGTGLVIGVIFICGLFNTLFAHRLPAIEKGALFLHIAGFFGIMVTLLALTPKKSSYEVFTTFHNNGWSSNGVSCLVGMVVPVLSLLGADAATHMSEELKDASRTLPKAMISSLAINGAMGFGMLLTFLFCLGDMDAALSTPTGFAFIEVFSRSTMSTAAATGMTSIMIVLSTLGCITNIASASRQLFSFARDNAVPFPNFFAHVPEKWQIPLASIVTTVIISILLSLINIGSSIAFNQICSLGLSALLTSYLVSIACIALKRWRKEPLLKRSFDLGRWGLAINIISILFLALIFVICFFPPSPNPAVADMNWAILIYSSVVIFALLWFAIKARKVYVGPITYVRSGT</sequence>
<feature type="transmembrane region" description="Helical" evidence="6">
    <location>
        <begin position="407"/>
        <end position="431"/>
    </location>
</feature>
<feature type="transmembrane region" description="Helical" evidence="6">
    <location>
        <begin position="203"/>
        <end position="221"/>
    </location>
</feature>
<evidence type="ECO:0000256" key="1">
    <source>
        <dbReference type="ARBA" id="ARBA00004141"/>
    </source>
</evidence>
<feature type="transmembrane region" description="Helical" evidence="6">
    <location>
        <begin position="241"/>
        <end position="263"/>
    </location>
</feature>
<dbReference type="InterPro" id="IPR002293">
    <property type="entry name" value="AA/rel_permease1"/>
</dbReference>
<evidence type="ECO:0000313" key="8">
    <source>
        <dbReference type="Proteomes" id="UP000298493"/>
    </source>
</evidence>
<evidence type="ECO:0000256" key="4">
    <source>
        <dbReference type="ARBA" id="ARBA00022989"/>
    </source>
</evidence>
<dbReference type="Gene3D" id="1.20.1740.10">
    <property type="entry name" value="Amino acid/polyamine transporter I"/>
    <property type="match status" value="1"/>
</dbReference>
<keyword evidence="5 6" id="KW-0472">Membrane</keyword>
<keyword evidence="2" id="KW-0813">Transport</keyword>
<dbReference type="GO" id="GO:0022857">
    <property type="term" value="F:transmembrane transporter activity"/>
    <property type="evidence" value="ECO:0007669"/>
    <property type="project" value="InterPro"/>
</dbReference>
<reference evidence="7 8" key="1">
    <citation type="submission" date="2019-04" db="EMBL/GenBank/DDBJ databases">
        <title>High contiguity whole genome sequence and gene annotation resource for two Venturia nashicola isolates.</title>
        <authorList>
            <person name="Prokchorchik M."/>
            <person name="Won K."/>
            <person name="Lee Y."/>
            <person name="Choi E.D."/>
            <person name="Segonzac C."/>
            <person name="Sohn K.H."/>
        </authorList>
    </citation>
    <scope>NUCLEOTIDE SEQUENCE [LARGE SCALE GENOMIC DNA]</scope>
    <source>
        <strain evidence="7 8">PRI2</strain>
    </source>
</reference>
<feature type="transmembrane region" description="Helical" evidence="6">
    <location>
        <begin position="451"/>
        <end position="471"/>
    </location>
</feature>
<dbReference type="Pfam" id="PF13520">
    <property type="entry name" value="AA_permease_2"/>
    <property type="match status" value="1"/>
</dbReference>
<feature type="transmembrane region" description="Helical" evidence="6">
    <location>
        <begin position="82"/>
        <end position="106"/>
    </location>
</feature>
<evidence type="ECO:0000313" key="7">
    <source>
        <dbReference type="EMBL" id="TID27790.1"/>
    </source>
</evidence>
<feature type="transmembrane region" description="Helical" evidence="6">
    <location>
        <begin position="483"/>
        <end position="501"/>
    </location>
</feature>
<dbReference type="PANTHER" id="PTHR45649">
    <property type="entry name" value="AMINO-ACID PERMEASE BAT1"/>
    <property type="match status" value="1"/>
</dbReference>
<dbReference type="Proteomes" id="UP000298493">
    <property type="component" value="Unassembled WGS sequence"/>
</dbReference>
<feature type="transmembrane region" description="Helical" evidence="6">
    <location>
        <begin position="329"/>
        <end position="352"/>
    </location>
</feature>
<accession>A0A4Z1PWI4</accession>
<gene>
    <name evidence="7" type="ORF">E6O75_ATG00557</name>
</gene>
<protein>
    <submittedName>
        <fullName evidence="7">Gb</fullName>
    </submittedName>
</protein>
<organism evidence="7 8">
    <name type="scientific">Venturia nashicola</name>
    <dbReference type="NCBI Taxonomy" id="86259"/>
    <lineage>
        <taxon>Eukaryota</taxon>
        <taxon>Fungi</taxon>
        <taxon>Dikarya</taxon>
        <taxon>Ascomycota</taxon>
        <taxon>Pezizomycotina</taxon>
        <taxon>Dothideomycetes</taxon>
        <taxon>Pleosporomycetidae</taxon>
        <taxon>Venturiales</taxon>
        <taxon>Venturiaceae</taxon>
        <taxon>Venturia</taxon>
    </lineage>
</organism>
<keyword evidence="3 6" id="KW-0812">Transmembrane</keyword>
<dbReference type="PIRSF" id="PIRSF006060">
    <property type="entry name" value="AA_transporter"/>
    <property type="match status" value="1"/>
</dbReference>
<dbReference type="PANTHER" id="PTHR45649:SF2">
    <property type="entry name" value="ACID PERMEASE, PUTATIVE-RELATED"/>
    <property type="match status" value="1"/>
</dbReference>
<dbReference type="STRING" id="86259.A0A4Z1PWI4"/>